<gene>
    <name evidence="4" type="ORF">ZIOFF_034892</name>
</gene>
<comment type="subcellular location">
    <subcellularLocation>
        <location evidence="1">Membrane</location>
        <topology evidence="1">Single-pass membrane protein</topology>
    </subcellularLocation>
</comment>
<keyword evidence="2" id="KW-0732">Signal</keyword>
<dbReference type="PANTHER" id="PTHR33491">
    <property type="entry name" value="OSJNBA0016N04.9 PROTEIN"/>
    <property type="match status" value="1"/>
</dbReference>
<sequence>MRDKEANDGDVHSLGFGWPCSTYGHREGKGKGRERSWWWLPSLGQWQMRTMEFTEVLLLLITLTLVKGSTSSGKTNETFILPSNCPKACGNISIEYPFGIGNGCFYADGFNLTCSYDLNPPRLFLMDGTIQVVGFDVNMALIQIESPYVILDADTESINTTLINITNSPFSLYNQLEQLFVRGNSYSAIINNNDLYVVGCNATANIVDLGTDTILASCSSICSSNTSLVDNGVIFGNGYCSISLSSLKFSQFFSLTIKLYRPNENKDNHMITGGSSNIIALLCHECNPINKEDLQSFIKQENKTGSKAHLTWRISGRPSCEEARNYLATYACRSLNSDCYNIPADFESFYSNYTIGYICQCSLDYSGNPYLPDGCQLDTNFTRIPAKDCPDKCGDITVPFPFGLKENCYRSQEFALSCNESTQPPTLLYDGYSKVKAISIEDGQLELSPSVFSYESEFETYFPSSEELNIYNWIIGYETCNIAMKNKSNFACLARHSSCLDVKITNYEHSAYRCKCIGGYEGNPYVHDGCQDLDLLDNGIVALVSASETFQLASSAPMDPPIAISTYGTTGSPPRLSCGSPITSGAPDSPLLNPVVQLLGDGNFVVHEAVGGGGSDKFMWQSFDFLVDTHIPGMIVRQRRLKNGTDLNINITTLTSDSNPTLGWFVYGLDLR</sequence>
<dbReference type="InterPro" id="IPR036426">
    <property type="entry name" value="Bulb-type_lectin_dom_sf"/>
</dbReference>
<dbReference type="GO" id="GO:0016020">
    <property type="term" value="C:membrane"/>
    <property type="evidence" value="ECO:0007669"/>
    <property type="project" value="UniProtKB-SubCell"/>
</dbReference>
<dbReference type="InterPro" id="IPR025287">
    <property type="entry name" value="WAK_GUB"/>
</dbReference>
<reference evidence="4 5" key="1">
    <citation type="submission" date="2020-08" db="EMBL/GenBank/DDBJ databases">
        <title>Plant Genome Project.</title>
        <authorList>
            <person name="Zhang R.-G."/>
        </authorList>
    </citation>
    <scope>NUCLEOTIDE SEQUENCE [LARGE SCALE GENOMIC DNA]</scope>
    <source>
        <tissue evidence="4">Rhizome</tissue>
    </source>
</reference>
<protein>
    <recommendedName>
        <fullName evidence="3">Wall-associated receptor kinase galacturonan-binding domain-containing protein</fullName>
    </recommendedName>
</protein>
<name>A0A8J5GLG5_ZINOF</name>
<dbReference type="Proteomes" id="UP000734854">
    <property type="component" value="Unassembled WGS sequence"/>
</dbReference>
<dbReference type="GO" id="GO:0030247">
    <property type="term" value="F:polysaccharide binding"/>
    <property type="evidence" value="ECO:0007669"/>
    <property type="project" value="InterPro"/>
</dbReference>
<organism evidence="4 5">
    <name type="scientific">Zingiber officinale</name>
    <name type="common">Ginger</name>
    <name type="synonym">Amomum zingiber</name>
    <dbReference type="NCBI Taxonomy" id="94328"/>
    <lineage>
        <taxon>Eukaryota</taxon>
        <taxon>Viridiplantae</taxon>
        <taxon>Streptophyta</taxon>
        <taxon>Embryophyta</taxon>
        <taxon>Tracheophyta</taxon>
        <taxon>Spermatophyta</taxon>
        <taxon>Magnoliopsida</taxon>
        <taxon>Liliopsida</taxon>
        <taxon>Zingiberales</taxon>
        <taxon>Zingiberaceae</taxon>
        <taxon>Zingiber</taxon>
    </lineage>
</organism>
<evidence type="ECO:0000313" key="5">
    <source>
        <dbReference type="Proteomes" id="UP000734854"/>
    </source>
</evidence>
<feature type="domain" description="Wall-associated receptor kinase galacturonan-binding" evidence="3">
    <location>
        <begin position="389"/>
        <end position="447"/>
    </location>
</feature>
<dbReference type="EMBL" id="JACMSC010000010">
    <property type="protein sequence ID" value="KAG6502607.1"/>
    <property type="molecule type" value="Genomic_DNA"/>
</dbReference>
<comment type="caution">
    <text evidence="4">The sequence shown here is derived from an EMBL/GenBank/DDBJ whole genome shotgun (WGS) entry which is preliminary data.</text>
</comment>
<proteinExistence type="predicted"/>
<evidence type="ECO:0000259" key="3">
    <source>
        <dbReference type="Pfam" id="PF13947"/>
    </source>
</evidence>
<accession>A0A8J5GLG5</accession>
<keyword evidence="5" id="KW-1185">Reference proteome</keyword>
<evidence type="ECO:0000256" key="2">
    <source>
        <dbReference type="ARBA" id="ARBA00022729"/>
    </source>
</evidence>
<dbReference type="SUPFAM" id="SSF51110">
    <property type="entry name" value="alpha-D-mannose-specific plant lectins"/>
    <property type="match status" value="1"/>
</dbReference>
<dbReference type="Pfam" id="PF13947">
    <property type="entry name" value="GUB_WAK_bind"/>
    <property type="match status" value="2"/>
</dbReference>
<feature type="domain" description="Wall-associated receptor kinase galacturonan-binding" evidence="3">
    <location>
        <begin position="85"/>
        <end position="133"/>
    </location>
</feature>
<dbReference type="AlphaFoldDB" id="A0A8J5GLG5"/>
<evidence type="ECO:0000313" key="4">
    <source>
        <dbReference type="EMBL" id="KAG6502607.1"/>
    </source>
</evidence>
<evidence type="ECO:0000256" key="1">
    <source>
        <dbReference type="ARBA" id="ARBA00004167"/>
    </source>
</evidence>